<dbReference type="OrthoDB" id="5319509at2"/>
<comment type="caution">
    <text evidence="1">The sequence shown here is derived from an EMBL/GenBank/DDBJ whole genome shotgun (WGS) entry which is preliminary data.</text>
</comment>
<proteinExistence type="predicted"/>
<dbReference type="STRING" id="1357400.HMPREF2086_01892"/>
<dbReference type="Pfam" id="PF01856">
    <property type="entry name" value="HP_OMP"/>
    <property type="match status" value="1"/>
</dbReference>
<protein>
    <recommendedName>
        <fullName evidence="3">Outer membrane protein</fullName>
    </recommendedName>
</protein>
<gene>
    <name evidence="1" type="ORF">HMPREF2086_01892</name>
</gene>
<dbReference type="RefSeq" id="WP_023928719.1">
    <property type="nucleotide sequence ID" value="NZ_KI669456.1"/>
</dbReference>
<evidence type="ECO:0008006" key="3">
    <source>
        <dbReference type="Google" id="ProtNLM"/>
    </source>
</evidence>
<dbReference type="InterPro" id="IPR002718">
    <property type="entry name" value="OMP_Helicobacter"/>
</dbReference>
<sequence length="232" mass="25602">MGGGEEKSSYYKCQATGIDVEYPVCSDARQGSEGLSSDGGVDYGFVAGYKLFVTHYFGLRAYANINVAHLAFEAKGAQSSLSKKVNATMLNYGANVDLLGNFVVVRDSSFGGFVGLGIGANTWLGKDLDKLRDFYETNLANDISLLGLKRNITSFDMALNVGLRGTLQKAHGVEIAFRVSFLGSRAFYEYYDEYQKKQNNAGKEIAYLNKQIEANTTIYNPYSILLRYTYSF</sequence>
<evidence type="ECO:0000313" key="2">
    <source>
        <dbReference type="Proteomes" id="UP000018731"/>
    </source>
</evidence>
<keyword evidence="2" id="KW-1185">Reference proteome</keyword>
<accession>V8C563</accession>
<reference evidence="1 2" key="1">
    <citation type="journal article" date="2014" name="Genome Announc.">
        <title>Draft genome sequences of six enterohepatic helicobacter species isolated from humans and one from rhesus macaques.</title>
        <authorList>
            <person name="Shen Z."/>
            <person name="Sheh A."/>
            <person name="Young S.K."/>
            <person name="Abouelliel A."/>
            <person name="Ward D.V."/>
            <person name="Earl A.M."/>
            <person name="Fox J.G."/>
        </authorList>
    </citation>
    <scope>NUCLEOTIDE SEQUENCE [LARGE SCALE GENOMIC DNA]</scope>
    <source>
        <strain evidence="1 2">MIT 99-5501</strain>
    </source>
</reference>
<dbReference type="Proteomes" id="UP000018731">
    <property type="component" value="Unassembled WGS sequence"/>
</dbReference>
<dbReference type="AlphaFoldDB" id="V8C563"/>
<organism evidence="1 2">
    <name type="scientific">Helicobacter macacae MIT 99-5501</name>
    <dbReference type="NCBI Taxonomy" id="1357400"/>
    <lineage>
        <taxon>Bacteria</taxon>
        <taxon>Pseudomonadati</taxon>
        <taxon>Campylobacterota</taxon>
        <taxon>Epsilonproteobacteria</taxon>
        <taxon>Campylobacterales</taxon>
        <taxon>Helicobacteraceae</taxon>
        <taxon>Helicobacter</taxon>
    </lineage>
</organism>
<dbReference type="EMBL" id="AZJI01000010">
    <property type="protein sequence ID" value="ETD22165.1"/>
    <property type="molecule type" value="Genomic_DNA"/>
</dbReference>
<dbReference type="HOGENOM" id="CLU_026212_4_0_7"/>
<evidence type="ECO:0000313" key="1">
    <source>
        <dbReference type="EMBL" id="ETD22165.1"/>
    </source>
</evidence>
<name>V8C563_9HELI</name>
<dbReference type="PATRIC" id="fig|1357400.3.peg.2566"/>